<reference evidence="8" key="2">
    <citation type="journal article" date="2022" name="Res Sq">
        <title>Evolution of multicellular longitudinally dividing oral cavity symbionts (Neisseriaceae).</title>
        <authorList>
            <person name="Nyongesa S."/>
            <person name="Weber P."/>
            <person name="Bernet E."/>
            <person name="Pullido F."/>
            <person name="Nieckarz M."/>
            <person name="Delaby M."/>
            <person name="Nieves C."/>
            <person name="Viehboeck T."/>
            <person name="Krause N."/>
            <person name="Rivera-Millot A."/>
            <person name="Nakamura A."/>
            <person name="Vischer N."/>
            <person name="VanNieuwenhze M."/>
            <person name="Brun Y."/>
            <person name="Cava F."/>
            <person name="Bulgheresi S."/>
            <person name="Veyrier F."/>
        </authorList>
    </citation>
    <scope>NUCLEOTIDE SEQUENCE</scope>
    <source>
        <strain evidence="8">SAG 1488-6</strain>
    </source>
</reference>
<name>A0ABY4ED02_VITST</name>
<comment type="similarity">
    <text evidence="1 5">Belongs to the heat shock protein 90 family.</text>
</comment>
<dbReference type="PANTHER" id="PTHR11528">
    <property type="entry name" value="HEAT SHOCK PROTEIN 90 FAMILY MEMBER"/>
    <property type="match status" value="1"/>
</dbReference>
<dbReference type="HAMAP" id="MF_00505">
    <property type="entry name" value="HSP90"/>
    <property type="match status" value="1"/>
</dbReference>
<comment type="caution">
    <text evidence="5">Lacks conserved residue(s) required for the propagation of feature annotation.</text>
</comment>
<dbReference type="NCBIfam" id="NF003555">
    <property type="entry name" value="PRK05218.1"/>
    <property type="match status" value="1"/>
</dbReference>
<dbReference type="Gene3D" id="1.20.120.790">
    <property type="entry name" value="Heat shock protein 90, C-terminal domain"/>
    <property type="match status" value="1"/>
</dbReference>
<dbReference type="SUPFAM" id="SSF110942">
    <property type="entry name" value="HSP90 C-terminal domain"/>
    <property type="match status" value="1"/>
</dbReference>
<protein>
    <recommendedName>
        <fullName evidence="5">Chaperone protein HtpG</fullName>
    </recommendedName>
    <alternativeName>
        <fullName evidence="5">Heat shock protein HtpG</fullName>
    </alternativeName>
    <alternativeName>
        <fullName evidence="5">High temperature protein G</fullName>
    </alternativeName>
</protein>
<evidence type="ECO:0000256" key="5">
    <source>
        <dbReference type="HAMAP-Rule" id="MF_00505"/>
    </source>
</evidence>
<dbReference type="InterPro" id="IPR020575">
    <property type="entry name" value="Hsp90_N"/>
</dbReference>
<dbReference type="InterPro" id="IPR036890">
    <property type="entry name" value="HATPase_C_sf"/>
</dbReference>
<dbReference type="SUPFAM" id="SSF55874">
    <property type="entry name" value="ATPase domain of HSP90 chaperone/DNA topoisomerase II/histidine kinase"/>
    <property type="match status" value="1"/>
</dbReference>
<accession>A0ABY4ED02</accession>
<keyword evidence="9" id="KW-1185">Reference proteome</keyword>
<keyword evidence="2 5" id="KW-0547">Nucleotide-binding</keyword>
<evidence type="ECO:0000256" key="2">
    <source>
        <dbReference type="ARBA" id="ARBA00022741"/>
    </source>
</evidence>
<sequence length="633" mass="70315">MKETLSFQTEVKQLLQLMIHSLYSNKEIFLRELISNAADATDKLRFESLNQAALLENDGDLKITVTCDVEAKTITVSDNGIGMSREEVIENLGTIAKSGTKAFFEQLSGDAKKDANLIGQFGVGFYSAFIVADEVTVETRRAGAAAHEAVRWVSRGDGEFSIEAIEKTERGTSITLHVKEAEAELLSDWTLRRIVTTYSDHISVPILMKQAPQYDDEGNIIHAEELEAVNQAQALWTRSKNDISDEQYQEFYKHISHDFQDALAWSHFRVEGKHEYTGLMYVPKAAPYDLYEREAKGGVKLYVKRVFIMDDVQKLMPMYLRFIKGVIDTSDLPLNVSREILQQSRDLDQIRAGAVKKILAMLEDLAKNRAEDYTTFWNTFGSVFKEGIGEDAANKNKLAGLCRFASTAGGDATQNVSLADYIERMKEGQDKIYYITAETYAAAKNSPHLEIYLKKGIEVLLLTDRVDEWVVGSLFEFEGKKLASVSKGELDLGDLANEADKAEQEKAQEAAKDVVATIKTHLGDKVADVRATTRLTESPACLVVGEFDMSQNLQRMLAQAGAADQMPSAKPTLEINAEHVLVQRLANEGNGVIQAELSQLLYDQALLAEGGKLEDPASFVKRMNQLLVAAHAS</sequence>
<evidence type="ECO:0000256" key="1">
    <source>
        <dbReference type="ARBA" id="ARBA00008239"/>
    </source>
</evidence>
<dbReference type="CDD" id="cd16927">
    <property type="entry name" value="HATPase_Hsp90-like"/>
    <property type="match status" value="1"/>
</dbReference>
<keyword evidence="3 5" id="KW-0067">ATP-binding</keyword>
<dbReference type="SMART" id="SM00387">
    <property type="entry name" value="HATPase_c"/>
    <property type="match status" value="1"/>
</dbReference>
<dbReference type="InterPro" id="IPR019805">
    <property type="entry name" value="Heat_shock_protein_90_CS"/>
</dbReference>
<keyword evidence="6" id="KW-0175">Coiled coil</keyword>
<comment type="subcellular location">
    <subcellularLocation>
        <location evidence="5">Cytoplasm</location>
    </subcellularLocation>
</comment>
<comment type="subunit">
    <text evidence="5">Homodimer.</text>
</comment>
<dbReference type="InterPro" id="IPR001404">
    <property type="entry name" value="Hsp90_fam"/>
</dbReference>
<keyword evidence="4 5" id="KW-0143">Chaperone</keyword>
<dbReference type="EMBL" id="CP091512">
    <property type="protein sequence ID" value="UOO92805.1"/>
    <property type="molecule type" value="Genomic_DNA"/>
</dbReference>
<dbReference type="InterPro" id="IPR020568">
    <property type="entry name" value="Ribosomal_Su5_D2-typ_SF"/>
</dbReference>
<dbReference type="Pfam" id="PF13589">
    <property type="entry name" value="HATPase_c_3"/>
    <property type="match status" value="1"/>
</dbReference>
<organism evidence="8 9">
    <name type="scientific">Vitreoscilla stercoraria</name>
    <dbReference type="NCBI Taxonomy" id="61"/>
    <lineage>
        <taxon>Bacteria</taxon>
        <taxon>Pseudomonadati</taxon>
        <taxon>Pseudomonadota</taxon>
        <taxon>Betaproteobacteria</taxon>
        <taxon>Neisseriales</taxon>
        <taxon>Neisseriaceae</taxon>
        <taxon>Vitreoscilla</taxon>
    </lineage>
</organism>
<dbReference type="InterPro" id="IPR003594">
    <property type="entry name" value="HATPase_dom"/>
</dbReference>
<comment type="function">
    <text evidence="5">Molecular chaperone. Has ATPase activity.</text>
</comment>
<dbReference type="Pfam" id="PF00183">
    <property type="entry name" value="HSP90"/>
    <property type="match status" value="1"/>
</dbReference>
<dbReference type="Gene3D" id="3.40.50.11260">
    <property type="match status" value="1"/>
</dbReference>
<evidence type="ECO:0000256" key="6">
    <source>
        <dbReference type="SAM" id="Coils"/>
    </source>
</evidence>
<dbReference type="Gene3D" id="3.30.230.80">
    <property type="match status" value="1"/>
</dbReference>
<dbReference type="SUPFAM" id="SSF54211">
    <property type="entry name" value="Ribosomal protein S5 domain 2-like"/>
    <property type="match status" value="1"/>
</dbReference>
<proteinExistence type="inferred from homology"/>
<evidence type="ECO:0000256" key="4">
    <source>
        <dbReference type="ARBA" id="ARBA00023186"/>
    </source>
</evidence>
<evidence type="ECO:0000259" key="7">
    <source>
        <dbReference type="SMART" id="SM00387"/>
    </source>
</evidence>
<gene>
    <name evidence="5 8" type="primary">htpG</name>
    <name evidence="8" type="ORF">LVJ81_01795</name>
</gene>
<feature type="domain" description="Histidine kinase/HSP90-like ATPase" evidence="7">
    <location>
        <begin position="25"/>
        <end position="182"/>
    </location>
</feature>
<feature type="coiled-coil region" evidence="6">
    <location>
        <begin position="485"/>
        <end position="512"/>
    </location>
</feature>
<keyword evidence="5" id="KW-0346">Stress response</keyword>
<dbReference type="Gene3D" id="3.30.565.10">
    <property type="entry name" value="Histidine kinase-like ATPase, C-terminal domain"/>
    <property type="match status" value="1"/>
</dbReference>
<dbReference type="Proteomes" id="UP000832034">
    <property type="component" value="Chromosome"/>
</dbReference>
<reference evidence="8" key="1">
    <citation type="submission" date="2021-12" db="EMBL/GenBank/DDBJ databases">
        <authorList>
            <person name="Veyrier F.J."/>
        </authorList>
    </citation>
    <scope>NUCLEOTIDE SEQUENCE</scope>
    <source>
        <strain evidence="8">SAG 1488-6</strain>
    </source>
</reference>
<evidence type="ECO:0000313" key="8">
    <source>
        <dbReference type="EMBL" id="UOO92805.1"/>
    </source>
</evidence>
<feature type="region of interest" description="A; substrate-binding" evidence="5">
    <location>
        <begin position="1"/>
        <end position="338"/>
    </location>
</feature>
<evidence type="ECO:0000256" key="3">
    <source>
        <dbReference type="ARBA" id="ARBA00022840"/>
    </source>
</evidence>
<dbReference type="PIRSF" id="PIRSF002583">
    <property type="entry name" value="Hsp90"/>
    <property type="match status" value="1"/>
</dbReference>
<dbReference type="InterPro" id="IPR037196">
    <property type="entry name" value="HSP90_C"/>
</dbReference>
<dbReference type="RefSeq" id="WP_019957137.1">
    <property type="nucleotide sequence ID" value="NZ_CP091512.1"/>
</dbReference>
<dbReference type="PRINTS" id="PR00775">
    <property type="entry name" value="HEATSHOCK90"/>
</dbReference>
<feature type="region of interest" description="C" evidence="5">
    <location>
        <begin position="556"/>
        <end position="633"/>
    </location>
</feature>
<keyword evidence="5" id="KW-0963">Cytoplasm</keyword>
<dbReference type="PROSITE" id="PS00298">
    <property type="entry name" value="HSP90"/>
    <property type="match status" value="1"/>
</dbReference>
<evidence type="ECO:0000313" key="9">
    <source>
        <dbReference type="Proteomes" id="UP000832034"/>
    </source>
</evidence>